<evidence type="ECO:0000313" key="4">
    <source>
        <dbReference type="EMBL" id="KAJ2778073.1"/>
    </source>
</evidence>
<name>A0A9W8HAJ8_9FUNG</name>
<dbReference type="InterPro" id="IPR008076">
    <property type="entry name" value="Cyanase"/>
</dbReference>
<dbReference type="InterPro" id="IPR036581">
    <property type="entry name" value="Cyanate_lyase_C_sf"/>
</dbReference>
<dbReference type="SUPFAM" id="SSF55234">
    <property type="entry name" value="Cyanase C-terminal domain"/>
    <property type="match status" value="1"/>
</dbReference>
<dbReference type="AlphaFoldDB" id="A0A9W8HAJ8"/>
<organism evidence="4 5">
    <name type="scientific">Coemansia javaensis</name>
    <dbReference type="NCBI Taxonomy" id="2761396"/>
    <lineage>
        <taxon>Eukaryota</taxon>
        <taxon>Fungi</taxon>
        <taxon>Fungi incertae sedis</taxon>
        <taxon>Zoopagomycota</taxon>
        <taxon>Kickxellomycotina</taxon>
        <taxon>Kickxellomycetes</taxon>
        <taxon>Kickxellales</taxon>
        <taxon>Kickxellaceae</taxon>
        <taxon>Coemansia</taxon>
    </lineage>
</organism>
<evidence type="ECO:0000259" key="3">
    <source>
        <dbReference type="SMART" id="SM01116"/>
    </source>
</evidence>
<gene>
    <name evidence="4" type="primary">cyn1</name>
    <name evidence="4" type="ORF">H4R18_004819</name>
</gene>
<dbReference type="Proteomes" id="UP001140217">
    <property type="component" value="Unassembled WGS sequence"/>
</dbReference>
<dbReference type="Gene3D" id="1.10.260.40">
    <property type="entry name" value="lambda repressor-like DNA-binding domains"/>
    <property type="match status" value="1"/>
</dbReference>
<dbReference type="GO" id="GO:0003677">
    <property type="term" value="F:DNA binding"/>
    <property type="evidence" value="ECO:0007669"/>
    <property type="project" value="InterPro"/>
</dbReference>
<proteinExistence type="predicted"/>
<dbReference type="EC" id="4.2.1.104" evidence="4"/>
<dbReference type="PANTHER" id="PTHR34186">
    <property type="entry name" value="CYANATE HYDRATASE"/>
    <property type="match status" value="1"/>
</dbReference>
<dbReference type="GO" id="GO:0008824">
    <property type="term" value="F:cyanate hydratase activity"/>
    <property type="evidence" value="ECO:0007669"/>
    <property type="project" value="UniProtKB-EC"/>
</dbReference>
<feature type="domain" description="Cyanate lyase C-terminal" evidence="3">
    <location>
        <begin position="81"/>
        <end position="158"/>
    </location>
</feature>
<dbReference type="PANTHER" id="PTHR34186:SF2">
    <property type="entry name" value="CYANATE HYDRATASE"/>
    <property type="match status" value="1"/>
</dbReference>
<sequence length="158" mass="16790">MNTDGLPPACARLLHEKARRRLSFAHIADKLGHDEVWTAALFYGRAAPSHRDVAQLASLLGLSAETLEDDFRTAGPPLREAAPAGATTNPVVGPFCDALVVYAPAVHSVIVERLGDGAVCAPTMKVRVEKAHRPAGSPGAAGEVRLVLEAKYIGYQSW</sequence>
<comment type="function">
    <text evidence="1">Catalyzes the reaction of cyanate with bicarbonate to produce ammonia and carbon dioxide.</text>
</comment>
<reference evidence="4" key="1">
    <citation type="submission" date="2022-07" db="EMBL/GenBank/DDBJ databases">
        <title>Phylogenomic reconstructions and comparative analyses of Kickxellomycotina fungi.</title>
        <authorList>
            <person name="Reynolds N.K."/>
            <person name="Stajich J.E."/>
            <person name="Barry K."/>
            <person name="Grigoriev I.V."/>
            <person name="Crous P."/>
            <person name="Smith M.E."/>
        </authorList>
    </citation>
    <scope>NUCLEOTIDE SEQUENCE</scope>
    <source>
        <strain evidence="4">NBRC 105414</strain>
    </source>
</reference>
<dbReference type="SUPFAM" id="SSF47413">
    <property type="entry name" value="lambda repressor-like DNA-binding domains"/>
    <property type="match status" value="1"/>
</dbReference>
<dbReference type="InterPro" id="IPR003712">
    <property type="entry name" value="Cyanate_lyase_C"/>
</dbReference>
<keyword evidence="5" id="KW-1185">Reference proteome</keyword>
<dbReference type="PRINTS" id="PR01693">
    <property type="entry name" value="CYANASE"/>
</dbReference>
<protein>
    <submittedName>
        <fullName evidence="4">Cyanate hydratase</fullName>
        <ecNumber evidence="4">4.2.1.104</ecNumber>
    </submittedName>
</protein>
<evidence type="ECO:0000313" key="5">
    <source>
        <dbReference type="Proteomes" id="UP001140217"/>
    </source>
</evidence>
<dbReference type="Pfam" id="PF02560">
    <property type="entry name" value="Cyanate_lyase"/>
    <property type="match status" value="1"/>
</dbReference>
<comment type="caution">
    <text evidence="4">The sequence shown here is derived from an EMBL/GenBank/DDBJ whole genome shotgun (WGS) entry which is preliminary data.</text>
</comment>
<dbReference type="Gene3D" id="3.30.1160.10">
    <property type="entry name" value="Cyanate lyase, C-terminal domain"/>
    <property type="match status" value="1"/>
</dbReference>
<dbReference type="SMART" id="SM01116">
    <property type="entry name" value="Cyanate_lyase"/>
    <property type="match status" value="1"/>
</dbReference>
<dbReference type="EMBL" id="JANBUL010000251">
    <property type="protein sequence ID" value="KAJ2778073.1"/>
    <property type="molecule type" value="Genomic_DNA"/>
</dbReference>
<keyword evidence="2 4" id="KW-0456">Lyase</keyword>
<dbReference type="OrthoDB" id="10019422at2759"/>
<evidence type="ECO:0000256" key="1">
    <source>
        <dbReference type="ARBA" id="ARBA00003561"/>
    </source>
</evidence>
<dbReference type="InterPro" id="IPR010982">
    <property type="entry name" value="Lambda_DNA-bd_dom_sf"/>
</dbReference>
<accession>A0A9W8HAJ8</accession>
<evidence type="ECO:0000256" key="2">
    <source>
        <dbReference type="ARBA" id="ARBA00023239"/>
    </source>
</evidence>